<dbReference type="PANTHER" id="PTHR28680:SF1">
    <property type="entry name" value="CENTROMERE PROTEIN X"/>
    <property type="match status" value="1"/>
</dbReference>
<proteinExistence type="inferred from homology"/>
<keyword evidence="4" id="KW-0238">DNA-binding</keyword>
<evidence type="ECO:0000256" key="4">
    <source>
        <dbReference type="ARBA" id="ARBA00023125"/>
    </source>
</evidence>
<dbReference type="AlphaFoldDB" id="A0A4S4DEA7"/>
<keyword evidence="5" id="KW-0234">DNA repair</keyword>
<reference evidence="8 9" key="1">
    <citation type="journal article" date="2018" name="Proc. Natl. Acad. Sci. U.S.A.">
        <title>Draft genome sequence of Camellia sinensis var. sinensis provides insights into the evolution of the tea genome and tea quality.</title>
        <authorList>
            <person name="Wei C."/>
            <person name="Yang H."/>
            <person name="Wang S."/>
            <person name="Zhao J."/>
            <person name="Liu C."/>
            <person name="Gao L."/>
            <person name="Xia E."/>
            <person name="Lu Y."/>
            <person name="Tai Y."/>
            <person name="She G."/>
            <person name="Sun J."/>
            <person name="Cao H."/>
            <person name="Tong W."/>
            <person name="Gao Q."/>
            <person name="Li Y."/>
            <person name="Deng W."/>
            <person name="Jiang X."/>
            <person name="Wang W."/>
            <person name="Chen Q."/>
            <person name="Zhang S."/>
            <person name="Li H."/>
            <person name="Wu J."/>
            <person name="Wang P."/>
            <person name="Li P."/>
            <person name="Shi C."/>
            <person name="Zheng F."/>
            <person name="Jian J."/>
            <person name="Huang B."/>
            <person name="Shan D."/>
            <person name="Shi M."/>
            <person name="Fang C."/>
            <person name="Yue Y."/>
            <person name="Li F."/>
            <person name="Li D."/>
            <person name="Wei S."/>
            <person name="Han B."/>
            <person name="Jiang C."/>
            <person name="Yin Y."/>
            <person name="Xia T."/>
            <person name="Zhang Z."/>
            <person name="Bennetzen J.L."/>
            <person name="Zhao S."/>
            <person name="Wan X."/>
        </authorList>
    </citation>
    <scope>NUCLEOTIDE SEQUENCE [LARGE SCALE GENOMIC DNA]</scope>
    <source>
        <strain evidence="9">cv. Shuchazao</strain>
        <tissue evidence="8">Leaf</tissue>
    </source>
</reference>
<dbReference type="GO" id="GO:0031297">
    <property type="term" value="P:replication fork processing"/>
    <property type="evidence" value="ECO:0007669"/>
    <property type="project" value="TreeGrafter"/>
</dbReference>
<dbReference type="CDD" id="cd22921">
    <property type="entry name" value="HFD_CENP-X"/>
    <property type="match status" value="1"/>
</dbReference>
<sequence>MQMSFPFPLYLYTKLRGVNARVGGRLFSRLVGWQPPFLTSLEVFIPAPFNSFQSLIWTSISFQNDQLSKRPPRDNVHSEREKNEGTETMEGESMEELERSLLEEEEEKEGLGFGSTRSHAGAGTSKKSRPTFGKESLISLMEFAYAFHKHIYPKSIFQGFSDYNISEGKDYYALGVSFAAIANANALKLSCELLRVFVTEAVQRAATIAEAEGARKLGVLCIFHKAVNEQSRSRAGSSLAWQFMNQWAGPLLPLLGAFLAPVAFRYFAPPFPL</sequence>
<dbReference type="PANTHER" id="PTHR28680">
    <property type="entry name" value="CENTROMERE PROTEIN X"/>
    <property type="match status" value="1"/>
</dbReference>
<feature type="region of interest" description="Disordered" evidence="7">
    <location>
        <begin position="66"/>
        <end position="130"/>
    </location>
</feature>
<dbReference type="Proteomes" id="UP000306102">
    <property type="component" value="Unassembled WGS sequence"/>
</dbReference>
<dbReference type="STRING" id="542762.A0A4S4DEA7"/>
<dbReference type="GO" id="GO:0051382">
    <property type="term" value="P:kinetochore assembly"/>
    <property type="evidence" value="ECO:0007669"/>
    <property type="project" value="InterPro"/>
</dbReference>
<dbReference type="GO" id="GO:0000712">
    <property type="term" value="P:resolution of meiotic recombination intermediates"/>
    <property type="evidence" value="ECO:0007669"/>
    <property type="project" value="TreeGrafter"/>
</dbReference>
<dbReference type="GO" id="GO:0003677">
    <property type="term" value="F:DNA binding"/>
    <property type="evidence" value="ECO:0007669"/>
    <property type="project" value="UniProtKB-KW"/>
</dbReference>
<comment type="similarity">
    <text evidence="2">Belongs to the CENP-X/MHF2 family.</text>
</comment>
<dbReference type="EMBL" id="SDRB02011803">
    <property type="protein sequence ID" value="THG00056.1"/>
    <property type="molecule type" value="Genomic_DNA"/>
</dbReference>
<evidence type="ECO:0000313" key="8">
    <source>
        <dbReference type="EMBL" id="THG00056.1"/>
    </source>
</evidence>
<dbReference type="GO" id="GO:0006281">
    <property type="term" value="P:DNA repair"/>
    <property type="evidence" value="ECO:0007669"/>
    <property type="project" value="UniProtKB-KW"/>
</dbReference>
<gene>
    <name evidence="8" type="ORF">TEA_018117</name>
</gene>
<evidence type="ECO:0000256" key="1">
    <source>
        <dbReference type="ARBA" id="ARBA00004123"/>
    </source>
</evidence>
<comment type="caution">
    <text evidence="8">The sequence shown here is derived from an EMBL/GenBank/DDBJ whole genome shotgun (WGS) entry which is preliminary data.</text>
</comment>
<keyword evidence="9" id="KW-1185">Reference proteome</keyword>
<evidence type="ECO:0000256" key="3">
    <source>
        <dbReference type="ARBA" id="ARBA00022763"/>
    </source>
</evidence>
<comment type="subcellular location">
    <subcellularLocation>
        <location evidence="1">Nucleus</location>
    </subcellularLocation>
</comment>
<keyword evidence="3" id="KW-0227">DNA damage</keyword>
<evidence type="ECO:0000256" key="5">
    <source>
        <dbReference type="ARBA" id="ARBA00023204"/>
    </source>
</evidence>
<dbReference type="InterPro" id="IPR018552">
    <property type="entry name" value="CENP-X"/>
</dbReference>
<keyword evidence="6" id="KW-0539">Nucleus</keyword>
<dbReference type="GO" id="GO:0071821">
    <property type="term" value="C:FANCM-MHF complex"/>
    <property type="evidence" value="ECO:0007669"/>
    <property type="project" value="TreeGrafter"/>
</dbReference>
<evidence type="ECO:0000313" key="9">
    <source>
        <dbReference type="Proteomes" id="UP000306102"/>
    </source>
</evidence>
<protein>
    <submittedName>
        <fullName evidence="8">Uncharacterized protein</fullName>
    </submittedName>
</protein>
<dbReference type="Gene3D" id="6.10.130.30">
    <property type="match status" value="1"/>
</dbReference>
<accession>A0A4S4DEA7</accession>
<organism evidence="8 9">
    <name type="scientific">Camellia sinensis var. sinensis</name>
    <name type="common">China tea</name>
    <dbReference type="NCBI Taxonomy" id="542762"/>
    <lineage>
        <taxon>Eukaryota</taxon>
        <taxon>Viridiplantae</taxon>
        <taxon>Streptophyta</taxon>
        <taxon>Embryophyta</taxon>
        <taxon>Tracheophyta</taxon>
        <taxon>Spermatophyta</taxon>
        <taxon>Magnoliopsida</taxon>
        <taxon>eudicotyledons</taxon>
        <taxon>Gunneridae</taxon>
        <taxon>Pentapetalae</taxon>
        <taxon>asterids</taxon>
        <taxon>Ericales</taxon>
        <taxon>Theaceae</taxon>
        <taxon>Camellia</taxon>
    </lineage>
</organism>
<evidence type="ECO:0000256" key="2">
    <source>
        <dbReference type="ARBA" id="ARBA00009359"/>
    </source>
</evidence>
<evidence type="ECO:0000256" key="6">
    <source>
        <dbReference type="ARBA" id="ARBA00023242"/>
    </source>
</evidence>
<name>A0A4S4DEA7_CAMSN</name>
<feature type="compositionally biased region" description="Basic and acidic residues" evidence="7">
    <location>
        <begin position="67"/>
        <end position="85"/>
    </location>
</feature>
<dbReference type="Pfam" id="PF09415">
    <property type="entry name" value="CENP-X"/>
    <property type="match status" value="1"/>
</dbReference>
<evidence type="ECO:0000256" key="7">
    <source>
        <dbReference type="SAM" id="MobiDB-lite"/>
    </source>
</evidence>